<accession>A0A2J6RER8</accession>
<reference evidence="2 3" key="1">
    <citation type="submission" date="2016-04" db="EMBL/GenBank/DDBJ databases">
        <title>A degradative enzymes factory behind the ericoid mycorrhizal symbiosis.</title>
        <authorList>
            <consortium name="DOE Joint Genome Institute"/>
            <person name="Martino E."/>
            <person name="Morin E."/>
            <person name="Grelet G."/>
            <person name="Kuo A."/>
            <person name="Kohler A."/>
            <person name="Daghino S."/>
            <person name="Barry K."/>
            <person name="Choi C."/>
            <person name="Cichocki N."/>
            <person name="Clum A."/>
            <person name="Copeland A."/>
            <person name="Hainaut M."/>
            <person name="Haridas S."/>
            <person name="Labutti K."/>
            <person name="Lindquist E."/>
            <person name="Lipzen A."/>
            <person name="Khouja H.-R."/>
            <person name="Murat C."/>
            <person name="Ohm R."/>
            <person name="Olson A."/>
            <person name="Spatafora J."/>
            <person name="Veneault-Fourrey C."/>
            <person name="Henrissat B."/>
            <person name="Grigoriev I."/>
            <person name="Martin F."/>
            <person name="Perotto S."/>
        </authorList>
    </citation>
    <scope>NUCLEOTIDE SEQUENCE [LARGE SCALE GENOMIC DNA]</scope>
    <source>
        <strain evidence="2 3">F</strain>
    </source>
</reference>
<dbReference type="AlphaFoldDB" id="A0A2J6RER8"/>
<organism evidence="2 3">
    <name type="scientific">Hyaloscypha variabilis (strain UAMH 11265 / GT02V1 / F)</name>
    <name type="common">Meliniomyces variabilis</name>
    <dbReference type="NCBI Taxonomy" id="1149755"/>
    <lineage>
        <taxon>Eukaryota</taxon>
        <taxon>Fungi</taxon>
        <taxon>Dikarya</taxon>
        <taxon>Ascomycota</taxon>
        <taxon>Pezizomycotina</taxon>
        <taxon>Leotiomycetes</taxon>
        <taxon>Helotiales</taxon>
        <taxon>Hyaloscyphaceae</taxon>
        <taxon>Hyaloscypha</taxon>
        <taxon>Hyaloscypha variabilis</taxon>
    </lineage>
</organism>
<dbReference type="EMBL" id="KZ613950">
    <property type="protein sequence ID" value="PMD37009.1"/>
    <property type="molecule type" value="Genomic_DNA"/>
</dbReference>
<feature type="signal peptide" evidence="1">
    <location>
        <begin position="1"/>
        <end position="20"/>
    </location>
</feature>
<protein>
    <submittedName>
        <fullName evidence="2">Uncharacterized protein</fullName>
    </submittedName>
</protein>
<feature type="chain" id="PRO_5014410335" evidence="1">
    <location>
        <begin position="21"/>
        <end position="142"/>
    </location>
</feature>
<sequence>MQFTTSLISAIVAFSAVSLAAPVPELQVRDNSKLNQYSNPNWYTPPLLVPHQFPRTNPPPSLDNTGGNVPTYHAAPVLNRCYNIDSTTVSFFWALGPLTNMHVYAGSDCSGLSVDIGKDGKCQSVNVNYSNDFQKILSIKMT</sequence>
<evidence type="ECO:0000256" key="1">
    <source>
        <dbReference type="SAM" id="SignalP"/>
    </source>
</evidence>
<keyword evidence="1" id="KW-0732">Signal</keyword>
<name>A0A2J6RER8_HYAVF</name>
<dbReference type="OrthoDB" id="3531919at2759"/>
<evidence type="ECO:0000313" key="2">
    <source>
        <dbReference type="EMBL" id="PMD37009.1"/>
    </source>
</evidence>
<evidence type="ECO:0000313" key="3">
    <source>
        <dbReference type="Proteomes" id="UP000235786"/>
    </source>
</evidence>
<dbReference type="Proteomes" id="UP000235786">
    <property type="component" value="Unassembled WGS sequence"/>
</dbReference>
<keyword evidence="3" id="KW-1185">Reference proteome</keyword>
<gene>
    <name evidence="2" type="ORF">L207DRAFT_515454</name>
</gene>
<proteinExistence type="predicted"/>